<dbReference type="Proteomes" id="UP000218172">
    <property type="component" value="Unassembled WGS sequence"/>
</dbReference>
<name>A0A2A4MRQ8_9GAMM</name>
<sequence length="279" mass="32089">MLVDFRDKDEIQYEKSYVAFLDILGFSNMVLSKRKEDKEKLNSYFFAVNTAIDYLKGIPSKQEIQSIIISDSVILTVPHGHNRQDNIKKLRNLCVAIGIIQQHLAMNNVWLRGAISSGDTYFNAPKNQIVGPAYISSYMLEQTSAVTPRVILDSKIIKELRFSSATELIDKINCADEGGLHFSNWGKNILFCWRYPDGTPVTYIPQDLPLFIDYLAPVVEENNEHLLQLIKLLEINLYADTALYKKYRWVSDYVRCIARREEMDDNMISSEAGYRLDNL</sequence>
<gene>
    <name evidence="1" type="ORF">COC19_02640</name>
</gene>
<dbReference type="AlphaFoldDB" id="A0A2A4MRQ8"/>
<proteinExistence type="predicted"/>
<evidence type="ECO:0000313" key="1">
    <source>
        <dbReference type="EMBL" id="PCH62530.1"/>
    </source>
</evidence>
<accession>A0A2A4MRQ8</accession>
<evidence type="ECO:0008006" key="3">
    <source>
        <dbReference type="Google" id="ProtNLM"/>
    </source>
</evidence>
<protein>
    <recommendedName>
        <fullName evidence="3">Guanylate cyclase domain-containing protein</fullName>
    </recommendedName>
</protein>
<comment type="caution">
    <text evidence="1">The sequence shown here is derived from an EMBL/GenBank/DDBJ whole genome shotgun (WGS) entry which is preliminary data.</text>
</comment>
<reference evidence="2" key="1">
    <citation type="submission" date="2017-08" db="EMBL/GenBank/DDBJ databases">
        <title>A dynamic microbial community with high functional redundancy inhabits the cold, oxic subseafloor aquifer.</title>
        <authorList>
            <person name="Tully B.J."/>
            <person name="Wheat C.G."/>
            <person name="Glazer B.T."/>
            <person name="Huber J.A."/>
        </authorList>
    </citation>
    <scope>NUCLEOTIDE SEQUENCE [LARGE SCALE GENOMIC DNA]</scope>
</reference>
<organism evidence="1 2">
    <name type="scientific">SAR86 cluster bacterium</name>
    <dbReference type="NCBI Taxonomy" id="2030880"/>
    <lineage>
        <taxon>Bacteria</taxon>
        <taxon>Pseudomonadati</taxon>
        <taxon>Pseudomonadota</taxon>
        <taxon>Gammaproteobacteria</taxon>
        <taxon>SAR86 cluster</taxon>
    </lineage>
</organism>
<evidence type="ECO:0000313" key="2">
    <source>
        <dbReference type="Proteomes" id="UP000218172"/>
    </source>
</evidence>
<dbReference type="EMBL" id="NVQR01000037">
    <property type="protein sequence ID" value="PCH62530.1"/>
    <property type="molecule type" value="Genomic_DNA"/>
</dbReference>